<evidence type="ECO:0000313" key="3">
    <source>
        <dbReference type="EMBL" id="TFW34830.1"/>
    </source>
</evidence>
<feature type="compositionally biased region" description="Basic and acidic residues" evidence="1">
    <location>
        <begin position="231"/>
        <end position="245"/>
    </location>
</feature>
<keyword evidence="3" id="KW-0328">Glycosyltransferase</keyword>
<dbReference type="AlphaFoldDB" id="A0A4Y9T735"/>
<dbReference type="Gene3D" id="3.40.50.2020">
    <property type="match status" value="1"/>
</dbReference>
<gene>
    <name evidence="3" type="ORF">E4O92_03060</name>
</gene>
<dbReference type="CDD" id="cd06223">
    <property type="entry name" value="PRTases_typeI"/>
    <property type="match status" value="1"/>
</dbReference>
<dbReference type="Proteomes" id="UP000297258">
    <property type="component" value="Unassembled WGS sequence"/>
</dbReference>
<accession>A0A4Y9T735</accession>
<dbReference type="InterPro" id="IPR029057">
    <property type="entry name" value="PRTase-like"/>
</dbReference>
<sequence>MIQGQRFRDRIEAGKLLAQRLAAYAHRDDVLVLALPRGGVPVAYTVAHALGAELDLLIVRKLGMPFHEEYAIGAIGSGGVRVLQPGVPGLMGVTQEQVDAITAREQAEITRRERLYRDARPHVHMQGRTVLLVDDGIATGATMEAAIRVARKAGAARVVVAVPVAPPDTIDRLSDQADDMVCLEAPPFFRAVSQWYEHFDQTSDEEVQDLLAQAWHDQGAGRPDITTQPQERTKHGPTTDERHRT</sequence>
<keyword evidence="4" id="KW-1185">Reference proteome</keyword>
<feature type="region of interest" description="Disordered" evidence="1">
    <location>
        <begin position="217"/>
        <end position="245"/>
    </location>
</feature>
<reference evidence="3 4" key="1">
    <citation type="submission" date="2019-03" db="EMBL/GenBank/DDBJ databases">
        <title>Draft genome of Massilia hortus sp. nov., a novel bacterial species of the Oxalobacteraceae family.</title>
        <authorList>
            <person name="Peta V."/>
            <person name="Raths R."/>
            <person name="Bucking H."/>
        </authorList>
    </citation>
    <scope>NUCLEOTIDE SEQUENCE [LARGE SCALE GENOMIC DNA]</scope>
    <source>
        <strain evidence="3 4">ONC3</strain>
    </source>
</reference>
<evidence type="ECO:0000313" key="4">
    <source>
        <dbReference type="Proteomes" id="UP000297258"/>
    </source>
</evidence>
<proteinExistence type="predicted"/>
<dbReference type="Pfam" id="PF00156">
    <property type="entry name" value="Pribosyltran"/>
    <property type="match status" value="1"/>
</dbReference>
<dbReference type="OrthoDB" id="9810066at2"/>
<name>A0A4Y9T735_9BURK</name>
<protein>
    <submittedName>
        <fullName evidence="3">Phosphoribosyltransferase</fullName>
    </submittedName>
</protein>
<evidence type="ECO:0000259" key="2">
    <source>
        <dbReference type="Pfam" id="PF00156"/>
    </source>
</evidence>
<dbReference type="InterPro" id="IPR000836">
    <property type="entry name" value="PRTase_dom"/>
</dbReference>
<dbReference type="EMBL" id="SPUM01000020">
    <property type="protein sequence ID" value="TFW34830.1"/>
    <property type="molecule type" value="Genomic_DNA"/>
</dbReference>
<organism evidence="3 4">
    <name type="scientific">Massilia horti</name>
    <dbReference type="NCBI Taxonomy" id="2562153"/>
    <lineage>
        <taxon>Bacteria</taxon>
        <taxon>Pseudomonadati</taxon>
        <taxon>Pseudomonadota</taxon>
        <taxon>Betaproteobacteria</taxon>
        <taxon>Burkholderiales</taxon>
        <taxon>Oxalobacteraceae</taxon>
        <taxon>Telluria group</taxon>
        <taxon>Massilia</taxon>
    </lineage>
</organism>
<evidence type="ECO:0000256" key="1">
    <source>
        <dbReference type="SAM" id="MobiDB-lite"/>
    </source>
</evidence>
<dbReference type="GO" id="GO:0016757">
    <property type="term" value="F:glycosyltransferase activity"/>
    <property type="evidence" value="ECO:0007669"/>
    <property type="project" value="UniProtKB-KW"/>
</dbReference>
<dbReference type="RefSeq" id="WP_135188284.1">
    <property type="nucleotide sequence ID" value="NZ_SPUM01000020.1"/>
</dbReference>
<comment type="caution">
    <text evidence="3">The sequence shown here is derived from an EMBL/GenBank/DDBJ whole genome shotgun (WGS) entry which is preliminary data.</text>
</comment>
<keyword evidence="3" id="KW-0808">Transferase</keyword>
<dbReference type="Gene3D" id="3.30.1310.20">
    <property type="entry name" value="PRTase-like"/>
    <property type="match status" value="1"/>
</dbReference>
<dbReference type="SUPFAM" id="SSF53271">
    <property type="entry name" value="PRTase-like"/>
    <property type="match status" value="1"/>
</dbReference>
<feature type="domain" description="Phosphoribosyltransferase" evidence="2">
    <location>
        <begin position="13"/>
        <end position="189"/>
    </location>
</feature>